<dbReference type="OrthoDB" id="9782872at2"/>
<dbReference type="Gene3D" id="3.20.20.370">
    <property type="entry name" value="Glycoside hydrolase/deacetylase"/>
    <property type="match status" value="1"/>
</dbReference>
<dbReference type="CDD" id="cd10918">
    <property type="entry name" value="CE4_NodB_like_5s_6s"/>
    <property type="match status" value="1"/>
</dbReference>
<dbReference type="GO" id="GO:0005576">
    <property type="term" value="C:extracellular region"/>
    <property type="evidence" value="ECO:0007669"/>
    <property type="project" value="UniProtKB-SubCell"/>
</dbReference>
<feature type="domain" description="NodB homology" evidence="3">
    <location>
        <begin position="97"/>
        <end position="285"/>
    </location>
</feature>
<dbReference type="SUPFAM" id="SSF88713">
    <property type="entry name" value="Glycoside hydrolase/deacetylase"/>
    <property type="match status" value="1"/>
</dbReference>
<accession>H6RMX2</accession>
<dbReference type="GO" id="GO:0005975">
    <property type="term" value="P:carbohydrate metabolic process"/>
    <property type="evidence" value="ECO:0007669"/>
    <property type="project" value="InterPro"/>
</dbReference>
<organism evidence="4 5">
    <name type="scientific">Blastococcus saxobsidens (strain DD2)</name>
    <dbReference type="NCBI Taxonomy" id="1146883"/>
    <lineage>
        <taxon>Bacteria</taxon>
        <taxon>Bacillati</taxon>
        <taxon>Actinomycetota</taxon>
        <taxon>Actinomycetes</taxon>
        <taxon>Geodermatophilales</taxon>
        <taxon>Geodermatophilaceae</taxon>
        <taxon>Blastococcus</taxon>
    </lineage>
</organism>
<dbReference type="HOGENOM" id="CLU_975451_0_0_11"/>
<dbReference type="InterPro" id="IPR011330">
    <property type="entry name" value="Glyco_hydro/deAcase_b/a-brl"/>
</dbReference>
<dbReference type="Pfam" id="PF01522">
    <property type="entry name" value="Polysacc_deac_1"/>
    <property type="match status" value="1"/>
</dbReference>
<gene>
    <name evidence="4" type="ordered locus">BLASA_0348</name>
</gene>
<sequence>MSLLSAWIQTQEVTPLGDVDGYRAAVRTGLKRVLGAVPGREASGCTVLIYHRVGGGSPDERDLAVADFEAQLDELASHDVLRLDDALDRIERGDTSPSVVLTFDDGFRDVYEHAWPRLREARLPSTLYLATAFVGGTMHWDGSTAKAAGPALEWAHIEEMASTGLVTVGAHTHNHARPELLTTEELDFCDSAIEERLGTRPRHFAYPWGVAVPRMEEELRRRYRSSVTGELGRNQPGVDLARLRRVPVRRTDPIGFFRAKLRGSLGPEKAYAGMVALAKRSGARA</sequence>
<dbReference type="Proteomes" id="UP000007517">
    <property type="component" value="Chromosome"/>
</dbReference>
<dbReference type="STRING" id="1146883.BLASA_0348"/>
<comment type="subcellular location">
    <subcellularLocation>
        <location evidence="1">Secreted</location>
    </subcellularLocation>
</comment>
<evidence type="ECO:0000313" key="5">
    <source>
        <dbReference type="Proteomes" id="UP000007517"/>
    </source>
</evidence>
<dbReference type="PROSITE" id="PS51677">
    <property type="entry name" value="NODB"/>
    <property type="match status" value="1"/>
</dbReference>
<dbReference type="PANTHER" id="PTHR34216">
    <property type="match status" value="1"/>
</dbReference>
<protein>
    <submittedName>
        <fullName evidence="4">Putative polysaccharide deacetylase</fullName>
    </submittedName>
</protein>
<name>H6RMX2_BLASD</name>
<reference evidence="4 5" key="1">
    <citation type="journal article" date="2012" name="J. Bacteriol.">
        <title>Genome Sequence of Blastococcus saxobsidens DD2, a Stone-Inhabiting Bacterium.</title>
        <authorList>
            <person name="Chouaia B."/>
            <person name="Crotti E."/>
            <person name="Brusetti L."/>
            <person name="Daffonchio D."/>
            <person name="Essoussi I."/>
            <person name="Nouioui I."/>
            <person name="Sbissi I."/>
            <person name="Ghodhbane-Gtari F."/>
            <person name="Gtari M."/>
            <person name="Vacherie B."/>
            <person name="Barbe V."/>
            <person name="Medigue C."/>
            <person name="Gury J."/>
            <person name="Pujic P."/>
            <person name="Normand P."/>
        </authorList>
    </citation>
    <scope>NUCLEOTIDE SEQUENCE [LARGE SCALE GENOMIC DNA]</scope>
    <source>
        <strain evidence="4 5">DD2</strain>
    </source>
</reference>
<dbReference type="GO" id="GO:0016810">
    <property type="term" value="F:hydrolase activity, acting on carbon-nitrogen (but not peptide) bonds"/>
    <property type="evidence" value="ECO:0007669"/>
    <property type="project" value="InterPro"/>
</dbReference>
<keyword evidence="2" id="KW-0732">Signal</keyword>
<dbReference type="eggNOG" id="COG0726">
    <property type="taxonomic scope" value="Bacteria"/>
</dbReference>
<proteinExistence type="predicted"/>
<evidence type="ECO:0000256" key="2">
    <source>
        <dbReference type="ARBA" id="ARBA00022729"/>
    </source>
</evidence>
<dbReference type="InterPro" id="IPR002509">
    <property type="entry name" value="NODB_dom"/>
</dbReference>
<evidence type="ECO:0000259" key="3">
    <source>
        <dbReference type="PROSITE" id="PS51677"/>
    </source>
</evidence>
<dbReference type="EMBL" id="FO117623">
    <property type="protein sequence ID" value="CCG01325.1"/>
    <property type="molecule type" value="Genomic_DNA"/>
</dbReference>
<evidence type="ECO:0000313" key="4">
    <source>
        <dbReference type="EMBL" id="CCG01325.1"/>
    </source>
</evidence>
<dbReference type="PANTHER" id="PTHR34216:SF3">
    <property type="entry name" value="POLY-BETA-1,6-N-ACETYL-D-GLUCOSAMINE N-DEACETYLASE"/>
    <property type="match status" value="1"/>
</dbReference>
<evidence type="ECO:0000256" key="1">
    <source>
        <dbReference type="ARBA" id="ARBA00004613"/>
    </source>
</evidence>
<reference evidence="5" key="2">
    <citation type="submission" date="2012-02" db="EMBL/GenBank/DDBJ databases">
        <title>Complete genome sequence of Blastococcus saxobsidens strain DD2.</title>
        <authorList>
            <person name="Genoscope."/>
        </authorList>
    </citation>
    <scope>NUCLEOTIDE SEQUENCE [LARGE SCALE GENOMIC DNA]</scope>
    <source>
        <strain evidence="5">DD2</strain>
    </source>
</reference>
<dbReference type="AlphaFoldDB" id="H6RMX2"/>
<dbReference type="KEGG" id="bsd:BLASA_0348"/>
<keyword evidence="5" id="KW-1185">Reference proteome</keyword>
<dbReference type="InterPro" id="IPR051398">
    <property type="entry name" value="Polysacch_Deacetylase"/>
</dbReference>